<reference evidence="14 15" key="1">
    <citation type="submission" date="2018-04" db="EMBL/GenBank/DDBJ databases">
        <authorList>
            <person name="Zhang X."/>
            <person name="Yuan J."/>
            <person name="Li F."/>
            <person name="Xiang J."/>
        </authorList>
    </citation>
    <scope>NUCLEOTIDE SEQUENCE [LARGE SCALE GENOMIC DNA]</scope>
    <source>
        <tissue evidence="14">Muscle</tissue>
    </source>
</reference>
<dbReference type="GO" id="GO:0099104">
    <property type="term" value="F:potassium channel activator activity"/>
    <property type="evidence" value="ECO:0007669"/>
    <property type="project" value="TreeGrafter"/>
</dbReference>
<evidence type="ECO:0000256" key="6">
    <source>
        <dbReference type="ARBA" id="ARBA00022729"/>
    </source>
</evidence>
<keyword evidence="3" id="KW-1003">Cell membrane</keyword>
<dbReference type="InterPro" id="IPR003591">
    <property type="entry name" value="Leu-rich_rpt_typical-subtyp"/>
</dbReference>
<dbReference type="SUPFAM" id="SSF52058">
    <property type="entry name" value="L domain-like"/>
    <property type="match status" value="1"/>
</dbReference>
<keyword evidence="15" id="KW-1185">Reference proteome</keyword>
<gene>
    <name evidence="14" type="ORF">C7M84_021666</name>
</gene>
<dbReference type="Gene3D" id="3.80.10.10">
    <property type="entry name" value="Ribonuclease Inhibitor"/>
    <property type="match status" value="1"/>
</dbReference>
<accession>A0A423U8G6</accession>
<evidence type="ECO:0000256" key="11">
    <source>
        <dbReference type="ARBA" id="ARBA00023157"/>
    </source>
</evidence>
<dbReference type="InterPro" id="IPR051432">
    <property type="entry name" value="KCNMA1_auxiliary"/>
</dbReference>
<evidence type="ECO:0000256" key="12">
    <source>
        <dbReference type="ARBA" id="ARBA00023303"/>
    </source>
</evidence>
<comment type="subcellular location">
    <subcellularLocation>
        <location evidence="1">Cell membrane</location>
        <topology evidence="1">Single-pass membrane protein</topology>
    </subcellularLocation>
</comment>
<evidence type="ECO:0000256" key="2">
    <source>
        <dbReference type="ARBA" id="ARBA00022448"/>
    </source>
</evidence>
<dbReference type="Pfam" id="PF13855">
    <property type="entry name" value="LRR_8"/>
    <property type="match status" value="1"/>
</dbReference>
<evidence type="ECO:0000313" key="14">
    <source>
        <dbReference type="EMBL" id="ROT84988.1"/>
    </source>
</evidence>
<evidence type="ECO:0000256" key="5">
    <source>
        <dbReference type="ARBA" id="ARBA00022692"/>
    </source>
</evidence>
<dbReference type="EMBL" id="QCYY01000458">
    <property type="protein sequence ID" value="ROT84988.1"/>
    <property type="molecule type" value="Genomic_DNA"/>
</dbReference>
<keyword evidence="9" id="KW-0406">Ion transport</keyword>
<dbReference type="InterPro" id="IPR001611">
    <property type="entry name" value="Leu-rich_rpt"/>
</dbReference>
<dbReference type="GO" id="GO:0008076">
    <property type="term" value="C:voltage-gated potassium channel complex"/>
    <property type="evidence" value="ECO:0007669"/>
    <property type="project" value="TreeGrafter"/>
</dbReference>
<dbReference type="Proteomes" id="UP000283509">
    <property type="component" value="Unassembled WGS sequence"/>
</dbReference>
<evidence type="ECO:0000256" key="10">
    <source>
        <dbReference type="ARBA" id="ARBA00023136"/>
    </source>
</evidence>
<keyword evidence="12" id="KW-0407">Ion channel</keyword>
<dbReference type="PANTHER" id="PTHR46473">
    <property type="entry name" value="GH08155P"/>
    <property type="match status" value="1"/>
</dbReference>
<dbReference type="GO" id="GO:0005249">
    <property type="term" value="F:voltage-gated potassium channel activity"/>
    <property type="evidence" value="ECO:0007669"/>
    <property type="project" value="TreeGrafter"/>
</dbReference>
<feature type="chain" id="PRO_5019015574" evidence="13">
    <location>
        <begin position="23"/>
        <end position="1071"/>
    </location>
</feature>
<organism evidence="14 15">
    <name type="scientific">Penaeus vannamei</name>
    <name type="common">Whiteleg shrimp</name>
    <name type="synonym">Litopenaeus vannamei</name>
    <dbReference type="NCBI Taxonomy" id="6689"/>
    <lineage>
        <taxon>Eukaryota</taxon>
        <taxon>Metazoa</taxon>
        <taxon>Ecdysozoa</taxon>
        <taxon>Arthropoda</taxon>
        <taxon>Crustacea</taxon>
        <taxon>Multicrustacea</taxon>
        <taxon>Malacostraca</taxon>
        <taxon>Eumalacostraca</taxon>
        <taxon>Eucarida</taxon>
        <taxon>Decapoda</taxon>
        <taxon>Dendrobranchiata</taxon>
        <taxon>Penaeoidea</taxon>
        <taxon>Penaeidae</taxon>
        <taxon>Penaeus</taxon>
    </lineage>
</organism>
<feature type="signal peptide" evidence="13">
    <location>
        <begin position="1"/>
        <end position="22"/>
    </location>
</feature>
<dbReference type="STRING" id="6689.A0A423U8G6"/>
<dbReference type="AlphaFoldDB" id="A0A423U8G6"/>
<keyword evidence="7" id="KW-0677">Repeat</keyword>
<keyword evidence="10" id="KW-0472">Membrane</keyword>
<keyword evidence="2" id="KW-0813">Transport</keyword>
<sequence length="1071" mass="118070">MVRRRLQVFGCVLFAWAATAAAGGVPQAPRAPCPCSLEADALDCSGLGLDSVPQGCFVLHPGISALILDDNAISRLEEADFAAVGASLTELVLRNNPVDFVHKHAFSSLTALQTLHLGGTNLAFLPPGLFAQLHALTYVNLNNAGLRGLPQRLFSERLVESVALEMDVPEMAVVPCATLSALPRGSSINVTSQYLWAPTPHEALNCSEVAPLPLKTSLCSLFGREDAAIDCGVLSEEMTPATAALAEAEVLSVFGLSSSHVIFAAELGRLKGDIPEKPHCLPSQIDKIYDFQVYYRHAEDVELETHYFDLADLYLFTSDTTRSVSIKAETVVLSQAIAPVPFALSISARRVVLAEDLLVSVSLAEASPQYEAEFYRAQHDVGTMNGVTVEKFRHGHVTVFVLQSEACLPPNAPDFSAESDDVVSPTSLDLSLHCGSVMLEEDAEQQLLASGTAAWVKNITSAATSGEAFNINQQASDLLQRSIMVLSNSTESQVVPYVTLVVYMPMVDALKENLKLFRSILGQLQDKLERNANRLFDMTLSFEERKTDLQFVSDESARALQEAQNVCGSQQQKVNDLRLKTDGVYNTVFVVNDKFLAAHASLERNYNTLQSSIEHELHNMFLKKCKSFFRGMFRLFTGRAGLGDVVDGVSDVGRYKRELNEAKEVLTDSMLQINDLMADVEVVVDHLAAIDAPDAGQSHNWTAIFPDNGPLLAVVRKQTVSKYQWEIVNDNNDIVLDDDDMKKLGGANEYRASSNLMKDDGQSLANNIISFSKLILDIRDEEGNLKVAQLAVDQGGDRLAEVQGMLSDTETTEENYKEKMARQNLVLMNLMYDLYRKTRKDMVVMKRVLGEFCQAYFYTFFLECPDDLRPQPSDDYDALLYKFSQLQFESLNSVGTLDPPPQPFAKTLLLTDQKENCTARDPLCPVTTLRQQGTLDVDFSDWWGSELLHKDRVRVDRVRLYLRGTGEDFVVLQVTQPAVFNDTYLGQVYTFLGPASQCFVMYEDSAHASMGEASYVTDCSRTPTTTFYSRATPFGSYTVTPVGETVAAATSAVEVLLEGSWMPRTKVESAT</sequence>
<dbReference type="SMART" id="SM00369">
    <property type="entry name" value="LRR_TYP"/>
    <property type="match status" value="3"/>
</dbReference>
<protein>
    <submittedName>
        <fullName evidence="14">Uncharacterized protein</fullName>
    </submittedName>
</protein>
<keyword evidence="8" id="KW-1133">Transmembrane helix</keyword>
<evidence type="ECO:0000256" key="3">
    <source>
        <dbReference type="ARBA" id="ARBA00022475"/>
    </source>
</evidence>
<dbReference type="InterPro" id="IPR032675">
    <property type="entry name" value="LRR_dom_sf"/>
</dbReference>
<name>A0A423U8G6_PENVA</name>
<keyword evidence="11" id="KW-1015">Disulfide bond</keyword>
<proteinExistence type="predicted"/>
<keyword evidence="5" id="KW-0812">Transmembrane</keyword>
<dbReference type="PANTHER" id="PTHR46473:SF2">
    <property type="entry name" value="LEUCINE-RICH REPEAT-CONTAINING PROTEIN 26"/>
    <property type="match status" value="1"/>
</dbReference>
<keyword evidence="4" id="KW-0433">Leucine-rich repeat</keyword>
<dbReference type="OrthoDB" id="1111193at2759"/>
<evidence type="ECO:0000256" key="8">
    <source>
        <dbReference type="ARBA" id="ARBA00022989"/>
    </source>
</evidence>
<evidence type="ECO:0000256" key="9">
    <source>
        <dbReference type="ARBA" id="ARBA00023065"/>
    </source>
</evidence>
<evidence type="ECO:0000256" key="13">
    <source>
        <dbReference type="SAM" id="SignalP"/>
    </source>
</evidence>
<comment type="caution">
    <text evidence="14">The sequence shown here is derived from an EMBL/GenBank/DDBJ whole genome shotgun (WGS) entry which is preliminary data.</text>
</comment>
<dbReference type="GO" id="GO:0044325">
    <property type="term" value="F:transmembrane transporter binding"/>
    <property type="evidence" value="ECO:0007669"/>
    <property type="project" value="TreeGrafter"/>
</dbReference>
<evidence type="ECO:0000256" key="7">
    <source>
        <dbReference type="ARBA" id="ARBA00022737"/>
    </source>
</evidence>
<evidence type="ECO:0000256" key="4">
    <source>
        <dbReference type="ARBA" id="ARBA00022614"/>
    </source>
</evidence>
<evidence type="ECO:0000313" key="15">
    <source>
        <dbReference type="Proteomes" id="UP000283509"/>
    </source>
</evidence>
<reference evidence="14 15" key="2">
    <citation type="submission" date="2019-01" db="EMBL/GenBank/DDBJ databases">
        <title>The decoding of complex shrimp genome reveals the adaptation for benthos swimmer, frequently molting mechanism and breeding impact on genome.</title>
        <authorList>
            <person name="Sun Y."/>
            <person name="Gao Y."/>
            <person name="Yu Y."/>
        </authorList>
    </citation>
    <scope>NUCLEOTIDE SEQUENCE [LARGE SCALE GENOMIC DNA]</scope>
    <source>
        <tissue evidence="14">Muscle</tissue>
    </source>
</reference>
<keyword evidence="6 13" id="KW-0732">Signal</keyword>
<evidence type="ECO:0000256" key="1">
    <source>
        <dbReference type="ARBA" id="ARBA00004162"/>
    </source>
</evidence>